<dbReference type="InterPro" id="IPR036388">
    <property type="entry name" value="WH-like_DNA-bd_sf"/>
</dbReference>
<reference evidence="6 7" key="1">
    <citation type="submission" date="2016-10" db="EMBL/GenBank/DDBJ databases">
        <title>Complete genome sequences of three Cupriavidus strains isolated from various Malaysian environments.</title>
        <authorList>
            <person name="Abdullah A.A.-A."/>
            <person name="Shafie N.A.H."/>
            <person name="Lau N.S."/>
        </authorList>
    </citation>
    <scope>NUCLEOTIDE SEQUENCE [LARGE SCALE GENOMIC DNA]</scope>
    <source>
        <strain evidence="6 7">USMAA1020</strain>
    </source>
</reference>
<feature type="region of interest" description="Disordered" evidence="4">
    <location>
        <begin position="149"/>
        <end position="169"/>
    </location>
</feature>
<evidence type="ECO:0000256" key="4">
    <source>
        <dbReference type="SAM" id="MobiDB-lite"/>
    </source>
</evidence>
<dbReference type="Proteomes" id="UP000177515">
    <property type="component" value="Chromosome 2"/>
</dbReference>
<keyword evidence="7" id="KW-1185">Reference proteome</keyword>
<evidence type="ECO:0000259" key="5">
    <source>
        <dbReference type="PROSITE" id="PS51118"/>
    </source>
</evidence>
<dbReference type="PANTHER" id="PTHR33204:SF18">
    <property type="entry name" value="TRANSCRIPTIONAL REGULATORY PROTEIN"/>
    <property type="match status" value="1"/>
</dbReference>
<dbReference type="InterPro" id="IPR036390">
    <property type="entry name" value="WH_DNA-bd_sf"/>
</dbReference>
<evidence type="ECO:0000313" key="6">
    <source>
        <dbReference type="EMBL" id="AOZ09567.1"/>
    </source>
</evidence>
<dbReference type="PANTHER" id="PTHR33204">
    <property type="entry name" value="TRANSCRIPTIONAL REGULATOR, MARR FAMILY"/>
    <property type="match status" value="1"/>
</dbReference>
<gene>
    <name evidence="6" type="ORF">BKK80_27925</name>
</gene>
<dbReference type="SUPFAM" id="SSF46785">
    <property type="entry name" value="Winged helix' DNA-binding domain"/>
    <property type="match status" value="1"/>
</dbReference>
<keyword evidence="1" id="KW-0805">Transcription regulation</keyword>
<sequence>MKPRDPVLDQCSIAATLALIGEKWTMLILRDVFHGIRRFDDFLERLQCSPAVLSARLKTLTDAGILRRVGYREPGARERFEYRPTRAAVELLPVLVGLMQWGDAHLSPDGQGPVVLRARTSGRPVHAALVDDTGEPVSPSDIAVQRIPRTATRTTTSGAADVADMPPAA</sequence>
<evidence type="ECO:0000256" key="1">
    <source>
        <dbReference type="ARBA" id="ARBA00023015"/>
    </source>
</evidence>
<protein>
    <submittedName>
        <fullName evidence="6">Transcriptional regulator</fullName>
    </submittedName>
</protein>
<dbReference type="RefSeq" id="WP_071072146.1">
    <property type="nucleotide sequence ID" value="NZ_CP017755.1"/>
</dbReference>
<evidence type="ECO:0000256" key="3">
    <source>
        <dbReference type="ARBA" id="ARBA00023163"/>
    </source>
</evidence>
<organism evidence="6 7">
    <name type="scientific">Cupriavidus malaysiensis</name>
    <dbReference type="NCBI Taxonomy" id="367825"/>
    <lineage>
        <taxon>Bacteria</taxon>
        <taxon>Pseudomonadati</taxon>
        <taxon>Pseudomonadota</taxon>
        <taxon>Betaproteobacteria</taxon>
        <taxon>Burkholderiales</taxon>
        <taxon>Burkholderiaceae</taxon>
        <taxon>Cupriavidus</taxon>
    </lineage>
</organism>
<name>A0ABM6FCU7_9BURK</name>
<accession>A0ABM6FCU7</accession>
<evidence type="ECO:0000256" key="2">
    <source>
        <dbReference type="ARBA" id="ARBA00023125"/>
    </source>
</evidence>
<dbReference type="PROSITE" id="PS51118">
    <property type="entry name" value="HTH_HXLR"/>
    <property type="match status" value="1"/>
</dbReference>
<dbReference type="InterPro" id="IPR002577">
    <property type="entry name" value="HTH_HxlR"/>
</dbReference>
<dbReference type="EMBL" id="CP017755">
    <property type="protein sequence ID" value="AOZ09567.1"/>
    <property type="molecule type" value="Genomic_DNA"/>
</dbReference>
<dbReference type="Gene3D" id="1.10.10.10">
    <property type="entry name" value="Winged helix-like DNA-binding domain superfamily/Winged helix DNA-binding domain"/>
    <property type="match status" value="1"/>
</dbReference>
<proteinExistence type="predicted"/>
<evidence type="ECO:0000313" key="7">
    <source>
        <dbReference type="Proteomes" id="UP000177515"/>
    </source>
</evidence>
<feature type="domain" description="HTH hxlR-type" evidence="5">
    <location>
        <begin position="11"/>
        <end position="110"/>
    </location>
</feature>
<keyword evidence="3" id="KW-0804">Transcription</keyword>
<dbReference type="Pfam" id="PF01638">
    <property type="entry name" value="HxlR"/>
    <property type="match status" value="1"/>
</dbReference>
<keyword evidence="2" id="KW-0238">DNA-binding</keyword>